<dbReference type="InterPro" id="IPR011009">
    <property type="entry name" value="Kinase-like_dom_sf"/>
</dbReference>
<sequence length="280" mass="32485">MDETRIIAKFYRPGRWSIDALRDEHRFMVDCATAEIPVVLPLMLANGETIDEVDGFYFSLFPKKAGREFEVTCDEDWRRIGQLIGRIHLVGSTKTADDRIVLHPSQSTVADIAQLVGAGFVSTTHLDEFIEITGKIVEIAERGFKDIELIRIHSDCHSRNILNRPEEGLMIIDFDDMVTGPPVQDIWLLLHDYADRSQREINLILEGYEQFREFDDRSLKLIEPLRAMRMLHHLAWCSKQVNDFQFNKNFPDWGSDAFWQREISDLRIQLQIILEKHSTG</sequence>
<keyword evidence="13" id="KW-1185">Reference proteome</keyword>
<keyword evidence="10" id="KW-0346">Stress response</keyword>
<dbReference type="eggNOG" id="COG2334">
    <property type="taxonomic scope" value="Bacteria"/>
</dbReference>
<keyword evidence="2" id="KW-0723">Serine/threonine-protein kinase</keyword>
<evidence type="ECO:0000256" key="9">
    <source>
        <dbReference type="ARBA" id="ARBA00022842"/>
    </source>
</evidence>
<organism evidence="12 13">
    <name type="scientific">Desulfotalea psychrophila (strain LSv54 / DSM 12343)</name>
    <dbReference type="NCBI Taxonomy" id="177439"/>
    <lineage>
        <taxon>Bacteria</taxon>
        <taxon>Pseudomonadati</taxon>
        <taxon>Thermodesulfobacteriota</taxon>
        <taxon>Desulfobulbia</taxon>
        <taxon>Desulfobulbales</taxon>
        <taxon>Desulfocapsaceae</taxon>
        <taxon>Desulfotalea</taxon>
    </lineage>
</organism>
<dbReference type="OrthoDB" id="5392197at2"/>
<evidence type="ECO:0000256" key="8">
    <source>
        <dbReference type="ARBA" id="ARBA00022840"/>
    </source>
</evidence>
<evidence type="ECO:0000256" key="5">
    <source>
        <dbReference type="ARBA" id="ARBA00022723"/>
    </source>
</evidence>
<protein>
    <recommendedName>
        <fullName evidence="11">Aminoglycoside phosphotransferase domain-containing protein</fullName>
    </recommendedName>
</protein>
<keyword evidence="3" id="KW-0597">Phosphoprotein</keyword>
<keyword evidence="6" id="KW-0547">Nucleotide-binding</keyword>
<dbReference type="GO" id="GO:0005524">
    <property type="term" value="F:ATP binding"/>
    <property type="evidence" value="ECO:0007669"/>
    <property type="project" value="UniProtKB-KW"/>
</dbReference>
<evidence type="ECO:0000256" key="10">
    <source>
        <dbReference type="ARBA" id="ARBA00023016"/>
    </source>
</evidence>
<dbReference type="NCBIfam" id="NF008738">
    <property type="entry name" value="PRK11768.1"/>
    <property type="match status" value="1"/>
</dbReference>
<feature type="domain" description="Aminoglycoside phosphotransferase" evidence="11">
    <location>
        <begin position="5"/>
        <end position="216"/>
    </location>
</feature>
<dbReference type="Gene3D" id="1.20.1270.170">
    <property type="match status" value="1"/>
</dbReference>
<dbReference type="Gene3D" id="3.30.200.70">
    <property type="match status" value="1"/>
</dbReference>
<keyword evidence="1" id="KW-0963">Cytoplasm</keyword>
<gene>
    <name evidence="12" type="ordered locus">DP2064</name>
</gene>
<dbReference type="KEGG" id="dps:DP2064"/>
<keyword evidence="5" id="KW-0479">Metal-binding</keyword>
<dbReference type="GO" id="GO:0004674">
    <property type="term" value="F:protein serine/threonine kinase activity"/>
    <property type="evidence" value="ECO:0007669"/>
    <property type="project" value="UniProtKB-KW"/>
</dbReference>
<dbReference type="SUPFAM" id="SSF56112">
    <property type="entry name" value="Protein kinase-like (PK-like)"/>
    <property type="match status" value="1"/>
</dbReference>
<dbReference type="EMBL" id="CR522870">
    <property type="protein sequence ID" value="CAG36793.1"/>
    <property type="molecule type" value="Genomic_DNA"/>
</dbReference>
<dbReference type="AlphaFoldDB" id="Q6ALI2"/>
<evidence type="ECO:0000313" key="12">
    <source>
        <dbReference type="EMBL" id="CAG36793.1"/>
    </source>
</evidence>
<dbReference type="InterPro" id="IPR002575">
    <property type="entry name" value="Aminoglycoside_PTrfase"/>
</dbReference>
<evidence type="ECO:0000256" key="3">
    <source>
        <dbReference type="ARBA" id="ARBA00022553"/>
    </source>
</evidence>
<name>Q6ALI2_DESPS</name>
<keyword evidence="9" id="KW-0460">Magnesium</keyword>
<evidence type="ECO:0000259" key="11">
    <source>
        <dbReference type="Pfam" id="PF01636"/>
    </source>
</evidence>
<dbReference type="GO" id="GO:0005737">
    <property type="term" value="C:cytoplasm"/>
    <property type="evidence" value="ECO:0007669"/>
    <property type="project" value="TreeGrafter"/>
</dbReference>
<evidence type="ECO:0000256" key="6">
    <source>
        <dbReference type="ARBA" id="ARBA00022741"/>
    </source>
</evidence>
<evidence type="ECO:0000256" key="7">
    <source>
        <dbReference type="ARBA" id="ARBA00022777"/>
    </source>
</evidence>
<dbReference type="PANTHER" id="PTHR39573:SF1">
    <property type="entry name" value="STRESS RESPONSE KINASE A"/>
    <property type="match status" value="1"/>
</dbReference>
<dbReference type="PANTHER" id="PTHR39573">
    <property type="entry name" value="STRESS RESPONSE KINASE A"/>
    <property type="match status" value="1"/>
</dbReference>
<keyword evidence="4" id="KW-0808">Transferase</keyword>
<evidence type="ECO:0000256" key="2">
    <source>
        <dbReference type="ARBA" id="ARBA00022527"/>
    </source>
</evidence>
<accession>Q6ALI2</accession>
<keyword evidence="7" id="KW-0418">Kinase</keyword>
<evidence type="ECO:0000256" key="1">
    <source>
        <dbReference type="ARBA" id="ARBA00022490"/>
    </source>
</evidence>
<dbReference type="GO" id="GO:0046872">
    <property type="term" value="F:metal ion binding"/>
    <property type="evidence" value="ECO:0007669"/>
    <property type="project" value="UniProtKB-KW"/>
</dbReference>
<keyword evidence="8" id="KW-0067">ATP-binding</keyword>
<dbReference type="Gene3D" id="1.10.510.10">
    <property type="entry name" value="Transferase(Phosphotransferase) domain 1"/>
    <property type="match status" value="1"/>
</dbReference>
<dbReference type="InterPro" id="IPR032882">
    <property type="entry name" value="SrkA/RdoA"/>
</dbReference>
<reference evidence="13" key="1">
    <citation type="journal article" date="2004" name="Environ. Microbiol.">
        <title>The genome of Desulfotalea psychrophila, a sulfate-reducing bacterium from permanently cold Arctic sediments.</title>
        <authorList>
            <person name="Rabus R."/>
            <person name="Ruepp A."/>
            <person name="Frickey T."/>
            <person name="Rattei T."/>
            <person name="Fartmann B."/>
            <person name="Stark M."/>
            <person name="Bauer M."/>
            <person name="Zibat A."/>
            <person name="Lombardot T."/>
            <person name="Becker I."/>
            <person name="Amann J."/>
            <person name="Gellner K."/>
            <person name="Teeling H."/>
            <person name="Leuschner W.D."/>
            <person name="Gloeckner F.-O."/>
            <person name="Lupas A.N."/>
            <person name="Amann R."/>
            <person name="Klenk H.-P."/>
        </authorList>
    </citation>
    <scope>NUCLEOTIDE SEQUENCE [LARGE SCALE GENOMIC DNA]</scope>
    <source>
        <strain evidence="13">DSM 12343 / LSv54</strain>
    </source>
</reference>
<evidence type="ECO:0000256" key="4">
    <source>
        <dbReference type="ARBA" id="ARBA00022679"/>
    </source>
</evidence>
<proteinExistence type="predicted"/>
<dbReference type="STRING" id="177439.DP2064"/>
<dbReference type="Proteomes" id="UP000000602">
    <property type="component" value="Chromosome"/>
</dbReference>
<evidence type="ECO:0000313" key="13">
    <source>
        <dbReference type="Proteomes" id="UP000000602"/>
    </source>
</evidence>
<dbReference type="HOGENOM" id="CLU_054715_0_0_7"/>
<dbReference type="Pfam" id="PF01636">
    <property type="entry name" value="APH"/>
    <property type="match status" value="1"/>
</dbReference>